<sequence>MLSCSAVDPCSLRPPLLPKSRESGLTGLQNGAILIYSSYPLNSTPRPTPRYNLFYSIRVFREKCILYNFEFACNTIDSAPTQLIAASLEDTACCLGSVVIGVTTEMHQESFHARTDGFLRLSSRKNFKMSSGGPATKIMKT</sequence>
<gene>
    <name evidence="1" type="ORF">BHE90_013173</name>
</gene>
<comment type="caution">
    <text evidence="1">The sequence shown here is derived from an EMBL/GenBank/DDBJ whole genome shotgun (WGS) entry which is preliminary data.</text>
</comment>
<name>A0A430L9J5_9HYPO</name>
<accession>A0A430L9J5</accession>
<keyword evidence="2" id="KW-1185">Reference proteome</keyword>
<reference evidence="1 2" key="1">
    <citation type="submission" date="2017-06" db="EMBL/GenBank/DDBJ databases">
        <title>Comparative genomic analysis of Ambrosia Fusariam Clade fungi.</title>
        <authorList>
            <person name="Stajich J.E."/>
            <person name="Carrillo J."/>
            <person name="Kijimoto T."/>
            <person name="Eskalen A."/>
            <person name="O'Donnell K."/>
            <person name="Kasson M."/>
        </authorList>
    </citation>
    <scope>NUCLEOTIDE SEQUENCE [LARGE SCALE GENOMIC DNA]</scope>
    <source>
        <strain evidence="1 2">UCR1854</strain>
    </source>
</reference>
<evidence type="ECO:0000313" key="1">
    <source>
        <dbReference type="EMBL" id="RTE72417.1"/>
    </source>
</evidence>
<organism evidence="1 2">
    <name type="scientific">Fusarium euwallaceae</name>
    <dbReference type="NCBI Taxonomy" id="1147111"/>
    <lineage>
        <taxon>Eukaryota</taxon>
        <taxon>Fungi</taxon>
        <taxon>Dikarya</taxon>
        <taxon>Ascomycota</taxon>
        <taxon>Pezizomycotina</taxon>
        <taxon>Sordariomycetes</taxon>
        <taxon>Hypocreomycetidae</taxon>
        <taxon>Hypocreales</taxon>
        <taxon>Nectriaceae</taxon>
        <taxon>Fusarium</taxon>
        <taxon>Fusarium solani species complex</taxon>
    </lineage>
</organism>
<protein>
    <submittedName>
        <fullName evidence="1">Uncharacterized protein</fullName>
    </submittedName>
</protein>
<dbReference type="AlphaFoldDB" id="A0A430L9J5"/>
<proteinExistence type="predicted"/>
<dbReference type="Proteomes" id="UP000287124">
    <property type="component" value="Unassembled WGS sequence"/>
</dbReference>
<evidence type="ECO:0000313" key="2">
    <source>
        <dbReference type="Proteomes" id="UP000287124"/>
    </source>
</evidence>
<dbReference type="EMBL" id="MIKF01000313">
    <property type="protein sequence ID" value="RTE72417.1"/>
    <property type="molecule type" value="Genomic_DNA"/>
</dbReference>